<evidence type="ECO:0000313" key="4">
    <source>
        <dbReference type="Proteomes" id="UP000187209"/>
    </source>
</evidence>
<dbReference type="Pfam" id="PF06741">
    <property type="entry name" value="LsmAD"/>
    <property type="match status" value="1"/>
</dbReference>
<keyword evidence="1" id="KW-0175">Coiled coil</keyword>
<name>A0A1R2BG50_9CILI</name>
<sequence length="375" mass="43347">MHFSPVISQSQLKCNNINKDPESKKTSISEKYFKSQKISHADKIMKQRTLWAMLSTLSRACSVKKSDNSKISGLIHTLCKKGVILINKTKSEAEKIMIPFDTIISLECLKVQNTHKFYFQTDKEISKQSKAKKRQLQQWEGDEIESLAFDTKEYKGWNQFETNTIKFGVVSTYDENLYTTPIPHISELTKEQIIRAKIVEKELNAFAQEKDEKEEEDEEAMFGAVLGSGRYADSKLEVAKKKQKRSELKKKRKKNRKVFEIGKKNEMANCSDDKLENLSFPLPFHSAKNTDLSIINSIFEAKNNNKSNLESSNPSLEKANFKLDTSEKPHTHISFISHEKPRVPNLSPIVEFPKQEFRSIIDIYIITWKKYINHN</sequence>
<dbReference type="OrthoDB" id="2275718at2759"/>
<evidence type="ECO:0000259" key="2">
    <source>
        <dbReference type="SMART" id="SM01272"/>
    </source>
</evidence>
<gene>
    <name evidence="3" type="ORF">SteCoe_25020</name>
</gene>
<dbReference type="InterPro" id="IPR045117">
    <property type="entry name" value="ATXN2-like"/>
</dbReference>
<feature type="domain" description="LsmAD" evidence="2">
    <location>
        <begin position="167"/>
        <end position="228"/>
    </location>
</feature>
<accession>A0A1R2BG50</accession>
<dbReference type="GO" id="GO:0003729">
    <property type="term" value="F:mRNA binding"/>
    <property type="evidence" value="ECO:0007669"/>
    <property type="project" value="TreeGrafter"/>
</dbReference>
<dbReference type="SMART" id="SM01272">
    <property type="entry name" value="LsmAD"/>
    <property type="match status" value="1"/>
</dbReference>
<dbReference type="Proteomes" id="UP000187209">
    <property type="component" value="Unassembled WGS sequence"/>
</dbReference>
<dbReference type="EMBL" id="MPUH01000670">
    <property type="protein sequence ID" value="OMJ75756.1"/>
    <property type="molecule type" value="Genomic_DNA"/>
</dbReference>
<dbReference type="PANTHER" id="PTHR12854:SF7">
    <property type="entry name" value="ATAXIN-2 HOMOLOG"/>
    <property type="match status" value="1"/>
</dbReference>
<protein>
    <recommendedName>
        <fullName evidence="2">LsmAD domain-containing protein</fullName>
    </recommendedName>
</protein>
<evidence type="ECO:0000256" key="1">
    <source>
        <dbReference type="SAM" id="Coils"/>
    </source>
</evidence>
<keyword evidence="4" id="KW-1185">Reference proteome</keyword>
<reference evidence="3 4" key="1">
    <citation type="submission" date="2016-11" db="EMBL/GenBank/DDBJ databases">
        <title>The macronuclear genome of Stentor coeruleus: a giant cell with tiny introns.</title>
        <authorList>
            <person name="Slabodnick M."/>
            <person name="Ruby J.G."/>
            <person name="Reiff S.B."/>
            <person name="Swart E.C."/>
            <person name="Gosai S."/>
            <person name="Prabakaran S."/>
            <person name="Witkowska E."/>
            <person name="Larue G.E."/>
            <person name="Fisher S."/>
            <person name="Freeman R.M."/>
            <person name="Gunawardena J."/>
            <person name="Chu W."/>
            <person name="Stover N.A."/>
            <person name="Gregory B.D."/>
            <person name="Nowacki M."/>
            <person name="Derisi J."/>
            <person name="Roy S.W."/>
            <person name="Marshall W.F."/>
            <person name="Sood P."/>
        </authorList>
    </citation>
    <scope>NUCLEOTIDE SEQUENCE [LARGE SCALE GENOMIC DNA]</scope>
    <source>
        <strain evidence="3">WM001</strain>
    </source>
</reference>
<dbReference type="PANTHER" id="PTHR12854">
    <property type="entry name" value="ATAXIN 2-RELATED"/>
    <property type="match status" value="1"/>
</dbReference>
<evidence type="ECO:0000313" key="3">
    <source>
        <dbReference type="EMBL" id="OMJ75756.1"/>
    </source>
</evidence>
<organism evidence="3 4">
    <name type="scientific">Stentor coeruleus</name>
    <dbReference type="NCBI Taxonomy" id="5963"/>
    <lineage>
        <taxon>Eukaryota</taxon>
        <taxon>Sar</taxon>
        <taxon>Alveolata</taxon>
        <taxon>Ciliophora</taxon>
        <taxon>Postciliodesmatophora</taxon>
        <taxon>Heterotrichea</taxon>
        <taxon>Heterotrichida</taxon>
        <taxon>Stentoridae</taxon>
        <taxon>Stentor</taxon>
    </lineage>
</organism>
<comment type="caution">
    <text evidence="3">The sequence shown here is derived from an EMBL/GenBank/DDBJ whole genome shotgun (WGS) entry which is preliminary data.</text>
</comment>
<proteinExistence type="predicted"/>
<dbReference type="InterPro" id="IPR009604">
    <property type="entry name" value="LsmAD_domain"/>
</dbReference>
<feature type="coiled-coil region" evidence="1">
    <location>
        <begin position="196"/>
        <end position="256"/>
    </location>
</feature>
<dbReference type="GO" id="GO:0010494">
    <property type="term" value="C:cytoplasmic stress granule"/>
    <property type="evidence" value="ECO:0007669"/>
    <property type="project" value="TreeGrafter"/>
</dbReference>
<dbReference type="AlphaFoldDB" id="A0A1R2BG50"/>
<dbReference type="GO" id="GO:0034063">
    <property type="term" value="P:stress granule assembly"/>
    <property type="evidence" value="ECO:0007669"/>
    <property type="project" value="TreeGrafter"/>
</dbReference>